<protein>
    <recommendedName>
        <fullName evidence="2">Methyltransferase small domain-containing protein</fullName>
    </recommendedName>
</protein>
<dbReference type="InterPro" id="IPR050210">
    <property type="entry name" value="tRNA_Adenine-N(6)_MTase"/>
</dbReference>
<dbReference type="GO" id="GO:0008757">
    <property type="term" value="F:S-adenosylmethionine-dependent methyltransferase activity"/>
    <property type="evidence" value="ECO:0007669"/>
    <property type="project" value="UniProtKB-ARBA"/>
</dbReference>
<accession>A0A0D2MC28</accession>
<sequence>MKVGTDSMLLGSWAPPPRRAPGPAAAAPPPQRRPVGGCSDEEGGGGGGGGRRASPPLRVLDIGTGTGVLALMMAQKSEPGTLVDAIDSDELAAAQAALNAAASPWAAAVRVRHASLQEWAAAAAAAAGPGAAGAASGCAGIGGGVGAVRGLAGPVVGSGLLLQHEHHQQQQQQQEHKHQQQQQQQQQNGGLLQYDAIITNPPFFQRSSKPETCGRRAAARHADADSGLPFPDLAAGAAALLRPGGELSAVLPPPEAAEFVAAAGARGLALCALTRVFSRAGNARPKRLLLHLVKAGGGDSEAEARGGDGAGLGLVAELASAGLSRRHELIRALEAAGGRLDMRGAAKGGSDDAFTAEYVQLTADYHHPDFFRP</sequence>
<dbReference type="PANTHER" id="PTHR47739">
    <property type="entry name" value="TRNA1(VAL) (ADENINE(37)-N6)-METHYLTRANSFERASE"/>
    <property type="match status" value="1"/>
</dbReference>
<dbReference type="PROSITE" id="PS00092">
    <property type="entry name" value="N6_MTASE"/>
    <property type="match status" value="1"/>
</dbReference>
<keyword evidence="4" id="KW-1185">Reference proteome</keyword>
<evidence type="ECO:0000313" key="4">
    <source>
        <dbReference type="Proteomes" id="UP000054498"/>
    </source>
</evidence>
<dbReference type="AlphaFoldDB" id="A0A0D2MC28"/>
<dbReference type="EMBL" id="KK101467">
    <property type="protein sequence ID" value="KIZ00785.1"/>
    <property type="molecule type" value="Genomic_DNA"/>
</dbReference>
<name>A0A0D2MC28_9CHLO</name>
<evidence type="ECO:0000313" key="3">
    <source>
        <dbReference type="EMBL" id="KIZ00785.1"/>
    </source>
</evidence>
<dbReference type="GO" id="GO:0003676">
    <property type="term" value="F:nucleic acid binding"/>
    <property type="evidence" value="ECO:0007669"/>
    <property type="project" value="InterPro"/>
</dbReference>
<dbReference type="Gene3D" id="3.40.50.150">
    <property type="entry name" value="Vaccinia Virus protein VP39"/>
    <property type="match status" value="1"/>
</dbReference>
<dbReference type="InterPro" id="IPR029063">
    <property type="entry name" value="SAM-dependent_MTases_sf"/>
</dbReference>
<dbReference type="OrthoDB" id="269872at2759"/>
<dbReference type="SUPFAM" id="SSF53335">
    <property type="entry name" value="S-adenosyl-L-methionine-dependent methyltransferases"/>
    <property type="match status" value="1"/>
</dbReference>
<dbReference type="InterPro" id="IPR002052">
    <property type="entry name" value="DNA_methylase_N6_adenine_CS"/>
</dbReference>
<dbReference type="PANTHER" id="PTHR47739:SF1">
    <property type="entry name" value="TRNA1(VAL) (ADENINE(37)-N6)-METHYLTRANSFERASE"/>
    <property type="match status" value="1"/>
</dbReference>
<feature type="region of interest" description="Disordered" evidence="1">
    <location>
        <begin position="1"/>
        <end position="58"/>
    </location>
</feature>
<dbReference type="InterPro" id="IPR007848">
    <property type="entry name" value="Small_mtfrase_dom"/>
</dbReference>
<gene>
    <name evidence="3" type="ORF">MNEG_7176</name>
</gene>
<feature type="domain" description="Methyltransferase small" evidence="2">
    <location>
        <begin position="58"/>
        <end position="114"/>
    </location>
</feature>
<dbReference type="Pfam" id="PF05175">
    <property type="entry name" value="MTS"/>
    <property type="match status" value="1"/>
</dbReference>
<evidence type="ECO:0000256" key="1">
    <source>
        <dbReference type="SAM" id="MobiDB-lite"/>
    </source>
</evidence>
<feature type="compositionally biased region" description="Pro residues" evidence="1">
    <location>
        <begin position="14"/>
        <end position="32"/>
    </location>
</feature>
<dbReference type="GO" id="GO:0032259">
    <property type="term" value="P:methylation"/>
    <property type="evidence" value="ECO:0007669"/>
    <property type="project" value="InterPro"/>
</dbReference>
<dbReference type="KEGG" id="mng:MNEG_7176"/>
<dbReference type="STRING" id="145388.A0A0D2MC28"/>
<feature type="compositionally biased region" description="Basic and acidic residues" evidence="1">
    <location>
        <begin position="164"/>
        <end position="178"/>
    </location>
</feature>
<organism evidence="3 4">
    <name type="scientific">Monoraphidium neglectum</name>
    <dbReference type="NCBI Taxonomy" id="145388"/>
    <lineage>
        <taxon>Eukaryota</taxon>
        <taxon>Viridiplantae</taxon>
        <taxon>Chlorophyta</taxon>
        <taxon>core chlorophytes</taxon>
        <taxon>Chlorophyceae</taxon>
        <taxon>CS clade</taxon>
        <taxon>Sphaeropleales</taxon>
        <taxon>Selenastraceae</taxon>
        <taxon>Monoraphidium</taxon>
    </lineage>
</organism>
<feature type="region of interest" description="Disordered" evidence="1">
    <location>
        <begin position="164"/>
        <end position="189"/>
    </location>
</feature>
<dbReference type="RefSeq" id="XP_013899804.1">
    <property type="nucleotide sequence ID" value="XM_014044350.1"/>
</dbReference>
<evidence type="ECO:0000259" key="2">
    <source>
        <dbReference type="Pfam" id="PF05175"/>
    </source>
</evidence>
<reference evidence="3 4" key="1">
    <citation type="journal article" date="2013" name="BMC Genomics">
        <title>Reconstruction of the lipid metabolism for the microalga Monoraphidium neglectum from its genome sequence reveals characteristics suitable for biofuel production.</title>
        <authorList>
            <person name="Bogen C."/>
            <person name="Al-Dilaimi A."/>
            <person name="Albersmeier A."/>
            <person name="Wichmann J."/>
            <person name="Grundmann M."/>
            <person name="Rupp O."/>
            <person name="Lauersen K.J."/>
            <person name="Blifernez-Klassen O."/>
            <person name="Kalinowski J."/>
            <person name="Goesmann A."/>
            <person name="Mussgnug J.H."/>
            <person name="Kruse O."/>
        </authorList>
    </citation>
    <scope>NUCLEOTIDE SEQUENCE [LARGE SCALE GENOMIC DNA]</scope>
    <source>
        <strain evidence="3 4">SAG 48.87</strain>
    </source>
</reference>
<proteinExistence type="predicted"/>
<dbReference type="Proteomes" id="UP000054498">
    <property type="component" value="Unassembled WGS sequence"/>
</dbReference>
<dbReference type="GeneID" id="25740052"/>